<dbReference type="AlphaFoldDB" id="A0A255EN34"/>
<dbReference type="OrthoDB" id="1802546at2"/>
<accession>A0A255EN34</accession>
<protein>
    <submittedName>
        <fullName evidence="1">Uncharacterized protein</fullName>
    </submittedName>
</protein>
<dbReference type="RefSeq" id="WP_094455358.1">
    <property type="nucleotide sequence ID" value="NZ_NMVJ01000009.1"/>
</dbReference>
<dbReference type="Proteomes" id="UP000216300">
    <property type="component" value="Unassembled WGS sequence"/>
</dbReference>
<name>A0A255EN34_9ACTN</name>
<dbReference type="PROSITE" id="PS51318">
    <property type="entry name" value="TAT"/>
    <property type="match status" value="1"/>
</dbReference>
<keyword evidence="2" id="KW-1185">Reference proteome</keyword>
<dbReference type="InterPro" id="IPR006311">
    <property type="entry name" value="TAT_signal"/>
</dbReference>
<proteinExistence type="predicted"/>
<gene>
    <name evidence="1" type="ORF">CGZ91_11655</name>
</gene>
<evidence type="ECO:0000313" key="2">
    <source>
        <dbReference type="Proteomes" id="UP000216300"/>
    </source>
</evidence>
<sequence length="503" mass="54499">MRMRRRTLLAGLATAPAATLGGISGGTAHAQTIDDRERFDSAYAASPPRDDLNNETGGLAWGTSYLMNALVRMYEATCDPSYVQELARVGRNVLAQRDSDRGVTDYLGRSGPVWRTAGNYTAAVAEIPDAAGMPTLDVRYSGPRSSEATVDVAVAGDSFSLVLHHPLHDSNTLEGLSLDQASPDFVEDRVHSEAYGAGARWTAVVRGGAAALPEAGAFPFRALYYAFAVHTGQISYPLAAFARLVLTNPALSGHQRTAQEFAAAAREAVAFHDEEWRESGADRGDYVWPVGAPLNFDGTIQPFNQSHGLGQTIAELQRIEPTAEYANKVGRMVRSWRNDRVLLGDAAVWSYWPTYSEVYRGWARGEVESTYTPSYGATTSAEDLSHAAITIEFLRAAQQAGVEATEGDLASLAATYREFVVRDTDHVWGRVDGSAEATASQVSQIGRWLPLAAQGSNLESHIRAVYLSSGSPSRGLNTAYLHWASVDGWTLRCSGRRPVRRPR</sequence>
<organism evidence="1 2">
    <name type="scientific">Parenemella sanctibonifatiensis</name>
    <dbReference type="NCBI Taxonomy" id="2016505"/>
    <lineage>
        <taxon>Bacteria</taxon>
        <taxon>Bacillati</taxon>
        <taxon>Actinomycetota</taxon>
        <taxon>Actinomycetes</taxon>
        <taxon>Propionibacteriales</taxon>
        <taxon>Propionibacteriaceae</taxon>
        <taxon>Parenemella</taxon>
    </lineage>
</organism>
<dbReference type="EMBL" id="NMVJ01000009">
    <property type="protein sequence ID" value="OYN89533.1"/>
    <property type="molecule type" value="Genomic_DNA"/>
</dbReference>
<comment type="caution">
    <text evidence="1">The sequence shown here is derived from an EMBL/GenBank/DDBJ whole genome shotgun (WGS) entry which is preliminary data.</text>
</comment>
<evidence type="ECO:0000313" key="1">
    <source>
        <dbReference type="EMBL" id="OYN89533.1"/>
    </source>
</evidence>
<reference evidence="1 2" key="1">
    <citation type="submission" date="2017-07" db="EMBL/GenBank/DDBJ databases">
        <title>Draft whole genome sequences of clinical Proprionibacteriaceae strains.</title>
        <authorList>
            <person name="Bernier A.-M."/>
            <person name="Bernard K."/>
            <person name="Domingo M.-C."/>
        </authorList>
    </citation>
    <scope>NUCLEOTIDE SEQUENCE [LARGE SCALE GENOMIC DNA]</scope>
    <source>
        <strain evidence="1 2">NML 150081</strain>
    </source>
</reference>